<name>A0A814FIE7_ADIRI</name>
<comment type="caution">
    <text evidence="3">The sequence shown here is derived from an EMBL/GenBank/DDBJ whole genome shotgun (WGS) entry which is preliminary data.</text>
</comment>
<dbReference type="EMBL" id="CAJNOR010000682">
    <property type="protein sequence ID" value="CAF0980472.1"/>
    <property type="molecule type" value="Genomic_DNA"/>
</dbReference>
<protein>
    <submittedName>
        <fullName evidence="3">Uncharacterized protein</fullName>
    </submittedName>
</protein>
<gene>
    <name evidence="3" type="ORF">XAT740_LOCUS12154</name>
</gene>
<accession>A0A814FIE7</accession>
<feature type="signal peptide" evidence="2">
    <location>
        <begin position="1"/>
        <end position="19"/>
    </location>
</feature>
<evidence type="ECO:0000313" key="3">
    <source>
        <dbReference type="EMBL" id="CAF0980472.1"/>
    </source>
</evidence>
<sequence>MILRLIILCCILFSTKTHGLRRRCNNTGVLFLDKVLGSPIVVYGEPTRKSIYLETDTELLFDVTFRVDCVLKATDIDNKIEITGAGIKADRMACQWLDPGNVYVVFLEKCPSNSTLYCPLDYQERVVDDMMLELLQRTCHLTSRAPLHSTANHCPNVSMAEFCSADEEGQFKIIPKSKYVDDDSQINMKISFNNSNQFSSQTNPTKPRSIADQIADNPNSHGRLTPLASMWMAFLIIFVCN</sequence>
<feature type="chain" id="PRO_5032681874" evidence="2">
    <location>
        <begin position="20"/>
        <end position="241"/>
    </location>
</feature>
<dbReference type="Proteomes" id="UP000663828">
    <property type="component" value="Unassembled WGS sequence"/>
</dbReference>
<feature type="region of interest" description="Disordered" evidence="1">
    <location>
        <begin position="195"/>
        <end position="217"/>
    </location>
</feature>
<evidence type="ECO:0000256" key="2">
    <source>
        <dbReference type="SAM" id="SignalP"/>
    </source>
</evidence>
<keyword evidence="2" id="KW-0732">Signal</keyword>
<dbReference type="AlphaFoldDB" id="A0A814FIE7"/>
<keyword evidence="4" id="KW-1185">Reference proteome</keyword>
<proteinExistence type="predicted"/>
<evidence type="ECO:0000256" key="1">
    <source>
        <dbReference type="SAM" id="MobiDB-lite"/>
    </source>
</evidence>
<organism evidence="3 4">
    <name type="scientific">Adineta ricciae</name>
    <name type="common">Rotifer</name>
    <dbReference type="NCBI Taxonomy" id="249248"/>
    <lineage>
        <taxon>Eukaryota</taxon>
        <taxon>Metazoa</taxon>
        <taxon>Spiralia</taxon>
        <taxon>Gnathifera</taxon>
        <taxon>Rotifera</taxon>
        <taxon>Eurotatoria</taxon>
        <taxon>Bdelloidea</taxon>
        <taxon>Adinetida</taxon>
        <taxon>Adinetidae</taxon>
        <taxon>Adineta</taxon>
    </lineage>
</organism>
<reference evidence="3" key="1">
    <citation type="submission" date="2021-02" db="EMBL/GenBank/DDBJ databases">
        <authorList>
            <person name="Nowell W R."/>
        </authorList>
    </citation>
    <scope>NUCLEOTIDE SEQUENCE</scope>
</reference>
<evidence type="ECO:0000313" key="4">
    <source>
        <dbReference type="Proteomes" id="UP000663828"/>
    </source>
</evidence>